<sequence>MAATATQEPDVATTSSISSVLLQHAIEAAEHADPITTHELTRKLESYGDYPGGVGCER</sequence>
<proteinExistence type="predicted"/>
<keyword evidence="2" id="KW-1185">Reference proteome</keyword>
<evidence type="ECO:0000313" key="2">
    <source>
        <dbReference type="Proteomes" id="UP000826661"/>
    </source>
</evidence>
<reference evidence="1 2" key="1">
    <citation type="journal article" date="2021" name="BMC Genomics">
        <title>Telomere-to-telomere genome assembly of asparaginase-producing Trichoderma simmonsii.</title>
        <authorList>
            <person name="Chung D."/>
            <person name="Kwon Y.M."/>
            <person name="Yang Y."/>
        </authorList>
    </citation>
    <scope>NUCLEOTIDE SEQUENCE [LARGE SCALE GENOMIC DNA]</scope>
    <source>
        <strain evidence="1 2">GH-Sj1</strain>
    </source>
</reference>
<protein>
    <submittedName>
        <fullName evidence="1">Uncharacterized protein</fullName>
    </submittedName>
</protein>
<gene>
    <name evidence="1" type="ORF">H0G86_000064</name>
</gene>
<dbReference type="EMBL" id="CP075864">
    <property type="protein sequence ID" value="QYS92656.1"/>
    <property type="molecule type" value="Genomic_DNA"/>
</dbReference>
<accession>A0A8G0P937</accession>
<name>A0A8G0P937_9HYPO</name>
<dbReference type="AlphaFoldDB" id="A0A8G0P937"/>
<evidence type="ECO:0000313" key="1">
    <source>
        <dbReference type="EMBL" id="QYS92656.1"/>
    </source>
</evidence>
<organism evidence="1 2">
    <name type="scientific">Trichoderma simmonsii</name>
    <dbReference type="NCBI Taxonomy" id="1491479"/>
    <lineage>
        <taxon>Eukaryota</taxon>
        <taxon>Fungi</taxon>
        <taxon>Dikarya</taxon>
        <taxon>Ascomycota</taxon>
        <taxon>Pezizomycotina</taxon>
        <taxon>Sordariomycetes</taxon>
        <taxon>Hypocreomycetidae</taxon>
        <taxon>Hypocreales</taxon>
        <taxon>Hypocreaceae</taxon>
        <taxon>Trichoderma</taxon>
    </lineage>
</organism>
<dbReference type="Proteomes" id="UP000826661">
    <property type="component" value="Chromosome I"/>
</dbReference>